<evidence type="ECO:0000259" key="1">
    <source>
        <dbReference type="Pfam" id="PF16747"/>
    </source>
</evidence>
<name>A0A3D4V6P6_9BACT</name>
<reference evidence="2 3" key="1">
    <citation type="journal article" date="2018" name="Nat. Biotechnol.">
        <title>A standardized bacterial taxonomy based on genome phylogeny substantially revises the tree of life.</title>
        <authorList>
            <person name="Parks D.H."/>
            <person name="Chuvochina M."/>
            <person name="Waite D.W."/>
            <person name="Rinke C."/>
            <person name="Skarshewski A."/>
            <person name="Chaumeil P.A."/>
            <person name="Hugenholtz P."/>
        </authorList>
    </citation>
    <scope>NUCLEOTIDE SEQUENCE [LARGE SCALE GENOMIC DNA]</scope>
    <source>
        <strain evidence="2">UBA8844</strain>
    </source>
</reference>
<comment type="caution">
    <text evidence="2">The sequence shown here is derived from an EMBL/GenBank/DDBJ whole genome shotgun (WGS) entry which is preliminary data.</text>
</comment>
<dbReference type="AlphaFoldDB" id="A0A3D4V6P6"/>
<evidence type="ECO:0000313" key="2">
    <source>
        <dbReference type="EMBL" id="HCT55997.1"/>
    </source>
</evidence>
<organism evidence="2 3">
    <name type="scientific">Gemmatimonas aurantiaca</name>
    <dbReference type="NCBI Taxonomy" id="173480"/>
    <lineage>
        <taxon>Bacteria</taxon>
        <taxon>Pseudomonadati</taxon>
        <taxon>Gemmatimonadota</taxon>
        <taxon>Gemmatimonadia</taxon>
        <taxon>Gemmatimonadales</taxon>
        <taxon>Gemmatimonadaceae</taxon>
        <taxon>Gemmatimonas</taxon>
    </lineage>
</organism>
<evidence type="ECO:0000313" key="3">
    <source>
        <dbReference type="Proteomes" id="UP000264071"/>
    </source>
</evidence>
<gene>
    <name evidence="2" type="ORF">DGD08_02160</name>
</gene>
<sequence length="127" mass="13510">MTALLGGTRIAHGQSASALKEIGKTSVGTPVFLETKSVSRAGDVVTATVRVKLQPPIKNGAQELRSSRAIGMYDCVKQTVATKESWYFTDDAGRKEGMHRTVKVPGFGPALKGSLADVVLKHLCTKP</sequence>
<dbReference type="Proteomes" id="UP000264071">
    <property type="component" value="Unassembled WGS sequence"/>
</dbReference>
<protein>
    <recommendedName>
        <fullName evidence="1">Surface-adhesin protein E-like domain-containing protein</fullName>
    </recommendedName>
</protein>
<feature type="domain" description="Surface-adhesin protein E-like" evidence="1">
    <location>
        <begin position="22"/>
        <end position="124"/>
    </location>
</feature>
<accession>A0A3D4V6P6</accession>
<proteinExistence type="predicted"/>
<dbReference type="EMBL" id="DPIY01000002">
    <property type="protein sequence ID" value="HCT55997.1"/>
    <property type="molecule type" value="Genomic_DNA"/>
</dbReference>
<dbReference type="Pfam" id="PF16747">
    <property type="entry name" value="Adhesin_E"/>
    <property type="match status" value="1"/>
</dbReference>
<dbReference type="InterPro" id="IPR031939">
    <property type="entry name" value="Adhesin_E-like"/>
</dbReference>